<dbReference type="PANTHER" id="PTHR30373:SF8">
    <property type="entry name" value="BLL7265 PROTEIN"/>
    <property type="match status" value="1"/>
</dbReference>
<name>A0A147HRL4_9SPHN</name>
<reference evidence="3 4" key="1">
    <citation type="journal article" date="2016" name="Front. Microbiol.">
        <title>Genomic Resource of Rice Seed Associated Bacteria.</title>
        <authorList>
            <person name="Midha S."/>
            <person name="Bansal K."/>
            <person name="Sharma S."/>
            <person name="Kumar N."/>
            <person name="Patil P.P."/>
            <person name="Chaudhry V."/>
            <person name="Patil P.B."/>
        </authorList>
    </citation>
    <scope>NUCLEOTIDE SEQUENCE [LARGE SCALE GENOMIC DNA]</scope>
    <source>
        <strain evidence="3 4">NS319</strain>
    </source>
</reference>
<feature type="transmembrane region" description="Helical" evidence="1">
    <location>
        <begin position="40"/>
        <end position="58"/>
    </location>
</feature>
<dbReference type="EMBL" id="LDTD01000199">
    <property type="protein sequence ID" value="KTT64611.1"/>
    <property type="molecule type" value="Genomic_DNA"/>
</dbReference>
<dbReference type="PATRIC" id="fig|33051.3.peg.1317"/>
<dbReference type="PANTHER" id="PTHR30373">
    <property type="entry name" value="UPF0603 PROTEIN YGCG"/>
    <property type="match status" value="1"/>
</dbReference>
<evidence type="ECO:0000256" key="1">
    <source>
        <dbReference type="SAM" id="Phobius"/>
    </source>
</evidence>
<organism evidence="3 4">
    <name type="scientific">Sphingomonas sanguinis</name>
    <dbReference type="NCBI Taxonomy" id="33051"/>
    <lineage>
        <taxon>Bacteria</taxon>
        <taxon>Pseudomonadati</taxon>
        <taxon>Pseudomonadota</taxon>
        <taxon>Alphaproteobacteria</taxon>
        <taxon>Sphingomonadales</taxon>
        <taxon>Sphingomonadaceae</taxon>
        <taxon>Sphingomonas</taxon>
    </lineage>
</organism>
<accession>A0A147HRL4</accession>
<evidence type="ECO:0000313" key="4">
    <source>
        <dbReference type="Proteomes" id="UP000072867"/>
    </source>
</evidence>
<proteinExistence type="predicted"/>
<evidence type="ECO:0000313" key="3">
    <source>
        <dbReference type="EMBL" id="KTT64611.1"/>
    </source>
</evidence>
<gene>
    <name evidence="3" type="ORF">NS319_18525</name>
</gene>
<keyword evidence="1" id="KW-0812">Transmembrane</keyword>
<dbReference type="STRING" id="33051.SB4_06440"/>
<dbReference type="RefSeq" id="WP_058734905.1">
    <property type="nucleotide sequence ID" value="NZ_LDTD01000199.1"/>
</dbReference>
<dbReference type="Gene3D" id="3.10.310.50">
    <property type="match status" value="1"/>
</dbReference>
<dbReference type="InterPro" id="IPR007621">
    <property type="entry name" value="TPM_dom"/>
</dbReference>
<dbReference type="AlphaFoldDB" id="A0A147HRL4"/>
<keyword evidence="1" id="KW-1133">Transmembrane helix</keyword>
<feature type="domain" description="TPM" evidence="2">
    <location>
        <begin position="106"/>
        <end position="197"/>
    </location>
</feature>
<dbReference type="Pfam" id="PF04536">
    <property type="entry name" value="TPM_phosphatase"/>
    <property type="match status" value="1"/>
</dbReference>
<evidence type="ECO:0000259" key="2">
    <source>
        <dbReference type="Pfam" id="PF04536"/>
    </source>
</evidence>
<protein>
    <recommendedName>
        <fullName evidence="2">TPM domain-containing protein</fullName>
    </recommendedName>
</protein>
<comment type="caution">
    <text evidence="3">The sequence shown here is derived from an EMBL/GenBank/DDBJ whole genome shotgun (WGS) entry which is preliminary data.</text>
</comment>
<sequence>MLSDTDSDLVTAAVARAEATTDAEIVTIVAPCSDDYRDVALCYAAGAMLLVPLFAALFPDLGLKLLALVHDGWSAPGEDLILGVLMLAQVVVCAIVVTVLGSTRRRVALVPKSIRHARVRERAVLLFRVAAERRTDSRYGVLLYLSEDEHMAEIVADSGLTGKVGPETWGKAMAVMLPHVAKGHVGEGLSAAVERIGLVLATHFPKTATDTNELPDRPISL</sequence>
<keyword evidence="1" id="KW-0472">Membrane</keyword>
<feature type="transmembrane region" description="Helical" evidence="1">
    <location>
        <begin position="80"/>
        <end position="102"/>
    </location>
</feature>
<dbReference type="Proteomes" id="UP000072867">
    <property type="component" value="Unassembled WGS sequence"/>
</dbReference>